<name>A0A917DPC9_9SPHN</name>
<comment type="caution">
    <text evidence="2">The sequence shown here is derived from an EMBL/GenBank/DDBJ whole genome shotgun (WGS) entry which is preliminary data.</text>
</comment>
<dbReference type="CDD" id="cd06257">
    <property type="entry name" value="DnaJ"/>
    <property type="match status" value="1"/>
</dbReference>
<sequence length="97" mass="11179">MKFILLAVLAAILCKMIFKRWPWEFWAASEKSQKRAQARALLGVERSASREDIMAAHRRLMRTAHPDKGGSPEEVYRIDAARDILLEQIGRTDTKVR</sequence>
<dbReference type="SUPFAM" id="SSF46565">
    <property type="entry name" value="Chaperone J-domain"/>
    <property type="match status" value="1"/>
</dbReference>
<dbReference type="RefSeq" id="WP_082922252.1">
    <property type="nucleotide sequence ID" value="NZ_BMIP01000001.1"/>
</dbReference>
<dbReference type="Proteomes" id="UP000612349">
    <property type="component" value="Unassembled WGS sequence"/>
</dbReference>
<dbReference type="EMBL" id="BMIP01000001">
    <property type="protein sequence ID" value="GGD58200.1"/>
    <property type="molecule type" value="Genomic_DNA"/>
</dbReference>
<proteinExistence type="predicted"/>
<dbReference type="AlphaFoldDB" id="A0A917DPC9"/>
<keyword evidence="3" id="KW-1185">Reference proteome</keyword>
<accession>A0A917DPC9</accession>
<dbReference type="SMART" id="SM00271">
    <property type="entry name" value="DnaJ"/>
    <property type="match status" value="1"/>
</dbReference>
<gene>
    <name evidence="2" type="ORF">GCM10010990_04410</name>
</gene>
<dbReference type="Gene3D" id="1.10.287.110">
    <property type="entry name" value="DnaJ domain"/>
    <property type="match status" value="1"/>
</dbReference>
<dbReference type="PROSITE" id="PS50076">
    <property type="entry name" value="DNAJ_2"/>
    <property type="match status" value="1"/>
</dbReference>
<dbReference type="InterPro" id="IPR036869">
    <property type="entry name" value="J_dom_sf"/>
</dbReference>
<evidence type="ECO:0000259" key="1">
    <source>
        <dbReference type="PROSITE" id="PS50076"/>
    </source>
</evidence>
<reference evidence="2" key="1">
    <citation type="journal article" date="2014" name="Int. J. Syst. Evol. Microbiol.">
        <title>Complete genome sequence of Corynebacterium casei LMG S-19264T (=DSM 44701T), isolated from a smear-ripened cheese.</title>
        <authorList>
            <consortium name="US DOE Joint Genome Institute (JGI-PGF)"/>
            <person name="Walter F."/>
            <person name="Albersmeier A."/>
            <person name="Kalinowski J."/>
            <person name="Ruckert C."/>
        </authorList>
    </citation>
    <scope>NUCLEOTIDE SEQUENCE</scope>
    <source>
        <strain evidence="2">CGMCC 1.15360</strain>
    </source>
</reference>
<protein>
    <recommendedName>
        <fullName evidence="1">J domain-containing protein</fullName>
    </recommendedName>
</protein>
<evidence type="ECO:0000313" key="3">
    <source>
        <dbReference type="Proteomes" id="UP000612349"/>
    </source>
</evidence>
<dbReference type="OrthoDB" id="9811070at2"/>
<feature type="domain" description="J" evidence="1">
    <location>
        <begin position="37"/>
        <end position="97"/>
    </location>
</feature>
<reference evidence="2" key="2">
    <citation type="submission" date="2020-09" db="EMBL/GenBank/DDBJ databases">
        <authorList>
            <person name="Sun Q."/>
            <person name="Zhou Y."/>
        </authorList>
    </citation>
    <scope>NUCLEOTIDE SEQUENCE</scope>
    <source>
        <strain evidence="2">CGMCC 1.15360</strain>
    </source>
</reference>
<evidence type="ECO:0000313" key="2">
    <source>
        <dbReference type="EMBL" id="GGD58200.1"/>
    </source>
</evidence>
<dbReference type="Pfam" id="PF00226">
    <property type="entry name" value="DnaJ"/>
    <property type="match status" value="1"/>
</dbReference>
<organism evidence="2 3">
    <name type="scientific">Croceicoccus mobilis</name>
    <dbReference type="NCBI Taxonomy" id="1703339"/>
    <lineage>
        <taxon>Bacteria</taxon>
        <taxon>Pseudomonadati</taxon>
        <taxon>Pseudomonadota</taxon>
        <taxon>Alphaproteobacteria</taxon>
        <taxon>Sphingomonadales</taxon>
        <taxon>Erythrobacteraceae</taxon>
        <taxon>Croceicoccus</taxon>
    </lineage>
</organism>
<dbReference type="InterPro" id="IPR001623">
    <property type="entry name" value="DnaJ_domain"/>
</dbReference>